<proteinExistence type="predicted"/>
<dbReference type="Proteomes" id="UP000295302">
    <property type="component" value="Unassembled WGS sequence"/>
</dbReference>
<evidence type="ECO:0000256" key="1">
    <source>
        <dbReference type="ARBA" id="ARBA00022729"/>
    </source>
</evidence>
<reference evidence="3 4" key="1">
    <citation type="submission" date="2019-03" db="EMBL/GenBank/DDBJ databases">
        <title>Draft genome sequences of novel Actinobacteria.</title>
        <authorList>
            <person name="Sahin N."/>
            <person name="Ay H."/>
            <person name="Saygin H."/>
        </authorList>
    </citation>
    <scope>NUCLEOTIDE SEQUENCE [LARGE SCALE GENOMIC DNA]</scope>
    <source>
        <strain evidence="3 4">CH32</strain>
    </source>
</reference>
<dbReference type="PANTHER" id="PTHR30006:SF25">
    <property type="entry name" value="PHOSPHOGLYCERATE TRANSPORT REGULATORY PROTEIN PGTC"/>
    <property type="match status" value="1"/>
</dbReference>
<dbReference type="Gene3D" id="3.40.190.10">
    <property type="entry name" value="Periplasmic binding protein-like II"/>
    <property type="match status" value="2"/>
</dbReference>
<dbReference type="EMBL" id="SMKQ01000099">
    <property type="protein sequence ID" value="TDD44461.1"/>
    <property type="molecule type" value="Genomic_DNA"/>
</dbReference>
<evidence type="ECO:0000313" key="3">
    <source>
        <dbReference type="EMBL" id="TDD44461.1"/>
    </source>
</evidence>
<sequence length="382" mass="40874">MSERTRWSRWMGAVAAVAMVITSAACGSEAPAAPPNPIAVGKVPDYYPADYQKIIEGSKAEGGELVISSGTAKENWAPIFRDFQKKYPWVTSILAKESGEEIYQQLLSQLATDSVQTDLLVASSTQGWADFAGREDSLDPYESPEAGELPEFAELLPHVYAMSLDPMGLAYNTALVGQELSGLGDLADYAAEHPGELDGKVVVRDAATAFGFTVARAWTESNPKNPNAWSTFEKLLPLSRAETSSGTQIEKILAGEYVAGFLISSAVGYGQEEKSGGLLKFVLPDDGTLLIGRGVGIVNKAPHPNTARLFLDFVLSAEGQRAVAEGGLTAFRDGVKGAPGLPTYQDLVQRLGRDALVIVPFETLSDADVDKFRARFDGLLHG</sequence>
<dbReference type="OrthoDB" id="366726at2"/>
<keyword evidence="4" id="KW-1185">Reference proteome</keyword>
<dbReference type="GO" id="GO:0030288">
    <property type="term" value="C:outer membrane-bounded periplasmic space"/>
    <property type="evidence" value="ECO:0007669"/>
    <property type="project" value="TreeGrafter"/>
</dbReference>
<dbReference type="InterPro" id="IPR006059">
    <property type="entry name" value="SBP"/>
</dbReference>
<dbReference type="SUPFAM" id="SSF53850">
    <property type="entry name" value="Periplasmic binding protein-like II"/>
    <property type="match status" value="1"/>
</dbReference>
<dbReference type="Pfam" id="PF13416">
    <property type="entry name" value="SBP_bac_8"/>
    <property type="match status" value="1"/>
</dbReference>
<feature type="chain" id="PRO_5039634849" evidence="2">
    <location>
        <begin position="28"/>
        <end position="382"/>
    </location>
</feature>
<dbReference type="RefSeq" id="WP_132616762.1">
    <property type="nucleotide sequence ID" value="NZ_SMKQ01000099.1"/>
</dbReference>
<evidence type="ECO:0000313" key="4">
    <source>
        <dbReference type="Proteomes" id="UP000295302"/>
    </source>
</evidence>
<keyword evidence="1 2" id="KW-0732">Signal</keyword>
<name>A0A4R4YHU4_9ACTN</name>
<dbReference type="PROSITE" id="PS51257">
    <property type="entry name" value="PROKAR_LIPOPROTEIN"/>
    <property type="match status" value="1"/>
</dbReference>
<accession>A0A4R4YHU4</accession>
<organism evidence="3 4">
    <name type="scientific">Nonomuraea terrae</name>
    <dbReference type="NCBI Taxonomy" id="2530383"/>
    <lineage>
        <taxon>Bacteria</taxon>
        <taxon>Bacillati</taxon>
        <taxon>Actinomycetota</taxon>
        <taxon>Actinomycetes</taxon>
        <taxon>Streptosporangiales</taxon>
        <taxon>Streptosporangiaceae</taxon>
        <taxon>Nonomuraea</taxon>
    </lineage>
</organism>
<gene>
    <name evidence="3" type="ORF">E1286_27060</name>
</gene>
<evidence type="ECO:0000256" key="2">
    <source>
        <dbReference type="SAM" id="SignalP"/>
    </source>
</evidence>
<comment type="caution">
    <text evidence="3">The sequence shown here is derived from an EMBL/GenBank/DDBJ whole genome shotgun (WGS) entry which is preliminary data.</text>
</comment>
<feature type="signal peptide" evidence="2">
    <location>
        <begin position="1"/>
        <end position="27"/>
    </location>
</feature>
<dbReference type="PANTHER" id="PTHR30006">
    <property type="entry name" value="THIAMINE-BINDING PERIPLASMIC PROTEIN-RELATED"/>
    <property type="match status" value="1"/>
</dbReference>
<protein>
    <submittedName>
        <fullName evidence="3">Extracellular solute-binding protein</fullName>
    </submittedName>
</protein>
<dbReference type="AlphaFoldDB" id="A0A4R4YHU4"/>